<dbReference type="EMBL" id="KV875096">
    <property type="protein sequence ID" value="OIW31124.1"/>
    <property type="molecule type" value="Genomic_DNA"/>
</dbReference>
<keyword evidence="2" id="KW-1185">Reference proteome</keyword>
<reference evidence="1 2" key="1">
    <citation type="submission" date="2016-10" db="EMBL/GenBank/DDBJ databases">
        <title>Draft genome sequence of Coniochaeta ligniaria NRRL30616, a lignocellulolytic fungus for bioabatement of inhibitors in plant biomass hydrolysates.</title>
        <authorList>
            <consortium name="DOE Joint Genome Institute"/>
            <person name="Jimenez D.J."/>
            <person name="Hector R.E."/>
            <person name="Riley R."/>
            <person name="Sun H."/>
            <person name="Grigoriev I.V."/>
            <person name="Van Elsas J.D."/>
            <person name="Nichols N.N."/>
        </authorList>
    </citation>
    <scope>NUCLEOTIDE SEQUENCE [LARGE SCALE GENOMIC DNA]</scope>
    <source>
        <strain evidence="1 2">NRRL 30616</strain>
    </source>
</reference>
<gene>
    <name evidence="1" type="ORF">CONLIGDRAFT_679857</name>
</gene>
<protein>
    <submittedName>
        <fullName evidence="1">Uncharacterized protein</fullName>
    </submittedName>
</protein>
<proteinExistence type="predicted"/>
<organism evidence="1 2">
    <name type="scientific">Coniochaeta ligniaria NRRL 30616</name>
    <dbReference type="NCBI Taxonomy" id="1408157"/>
    <lineage>
        <taxon>Eukaryota</taxon>
        <taxon>Fungi</taxon>
        <taxon>Dikarya</taxon>
        <taxon>Ascomycota</taxon>
        <taxon>Pezizomycotina</taxon>
        <taxon>Sordariomycetes</taxon>
        <taxon>Sordariomycetidae</taxon>
        <taxon>Coniochaetales</taxon>
        <taxon>Coniochaetaceae</taxon>
        <taxon>Coniochaeta</taxon>
    </lineage>
</organism>
<evidence type="ECO:0000313" key="2">
    <source>
        <dbReference type="Proteomes" id="UP000182658"/>
    </source>
</evidence>
<accession>A0A1J7JP55</accession>
<dbReference type="Proteomes" id="UP000182658">
    <property type="component" value="Unassembled WGS sequence"/>
</dbReference>
<dbReference type="OrthoDB" id="300709at2759"/>
<dbReference type="AlphaFoldDB" id="A0A1J7JP55"/>
<sequence>MDKCEQQINRHLLMPVERPMTILPRLCGIPGIRSTDLLDELTSKYFVAVARNSDNVLDKQIFAGADYYTSNRIMAKFKEVTGKEGRQYVYIGRSFCLIAFLVEMELSVDNRAEINSAHAASGV</sequence>
<evidence type="ECO:0000313" key="1">
    <source>
        <dbReference type="EMBL" id="OIW31124.1"/>
    </source>
</evidence>
<name>A0A1J7JP55_9PEZI</name>
<dbReference type="InParanoid" id="A0A1J7JP55"/>